<name>A0A5N5K3Q3_PANHP</name>
<reference evidence="1 2" key="1">
    <citation type="submission" date="2019-06" db="EMBL/GenBank/DDBJ databases">
        <title>A chromosome-scale genome assembly of the striped catfish, Pangasianodon hypophthalmus.</title>
        <authorList>
            <person name="Wen M."/>
            <person name="Zahm M."/>
            <person name="Roques C."/>
            <person name="Cabau C."/>
            <person name="Klopp C."/>
            <person name="Donnadieu C."/>
            <person name="Jouanno E."/>
            <person name="Avarre J.-C."/>
            <person name="Campet M."/>
            <person name="Ha T.T.T."/>
            <person name="Dugue R."/>
            <person name="Lampietro C."/>
            <person name="Louis A."/>
            <person name="Herpin A."/>
            <person name="Echchiki A."/>
            <person name="Berthelot C."/>
            <person name="Parey E."/>
            <person name="Roest-Crollius H."/>
            <person name="Braasch I."/>
            <person name="Postlethwait J."/>
            <person name="Bobe J."/>
            <person name="Montfort J."/>
            <person name="Bouchez O."/>
            <person name="Begum T."/>
            <person name="Schartl M."/>
            <person name="Guiguen Y."/>
        </authorList>
    </citation>
    <scope>NUCLEOTIDE SEQUENCE [LARGE SCALE GENOMIC DNA]</scope>
    <source>
        <strain evidence="1 2">Indonesia</strain>
        <tissue evidence="1">Blood</tissue>
    </source>
</reference>
<evidence type="ECO:0000313" key="1">
    <source>
        <dbReference type="EMBL" id="KAB5526101.1"/>
    </source>
</evidence>
<dbReference type="Proteomes" id="UP000327468">
    <property type="component" value="Chromosome 25"/>
</dbReference>
<keyword evidence="2" id="KW-1185">Reference proteome</keyword>
<gene>
    <name evidence="1" type="ORF">PHYPO_G00147860</name>
</gene>
<accession>A0A5N5K3Q3</accession>
<dbReference type="EMBL" id="VFJC01000026">
    <property type="protein sequence ID" value="KAB5526101.1"/>
    <property type="molecule type" value="Genomic_DNA"/>
</dbReference>
<organism evidence="1 2">
    <name type="scientific">Pangasianodon hypophthalmus</name>
    <name type="common">Striped catfish</name>
    <name type="synonym">Helicophagus hypophthalmus</name>
    <dbReference type="NCBI Taxonomy" id="310915"/>
    <lineage>
        <taxon>Eukaryota</taxon>
        <taxon>Metazoa</taxon>
        <taxon>Chordata</taxon>
        <taxon>Craniata</taxon>
        <taxon>Vertebrata</taxon>
        <taxon>Euteleostomi</taxon>
        <taxon>Actinopterygii</taxon>
        <taxon>Neopterygii</taxon>
        <taxon>Teleostei</taxon>
        <taxon>Ostariophysi</taxon>
        <taxon>Siluriformes</taxon>
        <taxon>Pangasiidae</taxon>
        <taxon>Pangasianodon</taxon>
    </lineage>
</organism>
<proteinExistence type="predicted"/>
<protein>
    <submittedName>
        <fullName evidence="1">Uncharacterized protein</fullName>
    </submittedName>
</protein>
<dbReference type="AlphaFoldDB" id="A0A5N5K3Q3"/>
<comment type="caution">
    <text evidence="1">The sequence shown here is derived from an EMBL/GenBank/DDBJ whole genome shotgun (WGS) entry which is preliminary data.</text>
</comment>
<evidence type="ECO:0000313" key="2">
    <source>
        <dbReference type="Proteomes" id="UP000327468"/>
    </source>
</evidence>
<sequence>MKAIRPTGKPRASHPRVKAQLRAHAVYMYKLRRELEPAHCRLVHESRLAPSFVLRRVGLEAARLSAFNRRGIITCWEITAAMQQLSHRRNAIPMDGA</sequence>